<gene>
    <name evidence="2" type="ORF">DFR40_2032</name>
</gene>
<keyword evidence="1" id="KW-0472">Membrane</keyword>
<organism evidence="2 3">
    <name type="scientific">Azonexus fungiphilus</name>
    <dbReference type="NCBI Taxonomy" id="146940"/>
    <lineage>
        <taxon>Bacteria</taxon>
        <taxon>Pseudomonadati</taxon>
        <taxon>Pseudomonadota</taxon>
        <taxon>Betaproteobacteria</taxon>
        <taxon>Rhodocyclales</taxon>
        <taxon>Azonexaceae</taxon>
        <taxon>Azonexus</taxon>
    </lineage>
</organism>
<feature type="transmembrane region" description="Helical" evidence="1">
    <location>
        <begin position="7"/>
        <end position="30"/>
    </location>
</feature>
<evidence type="ECO:0000256" key="1">
    <source>
        <dbReference type="SAM" id="Phobius"/>
    </source>
</evidence>
<sequence length="84" mass="9403">MGATYGLLVVFLMAICVPISAFLVFIVPALKDQGYLKNSVFLAVADFVVAWWWALLPFAVLFPAIFISRYFASRWSRIVEALNG</sequence>
<protein>
    <submittedName>
        <fullName evidence="2">Uncharacterized protein</fullName>
    </submittedName>
</protein>
<keyword evidence="3" id="KW-1185">Reference proteome</keyword>
<comment type="caution">
    <text evidence="2">The sequence shown here is derived from an EMBL/GenBank/DDBJ whole genome shotgun (WGS) entry which is preliminary data.</text>
</comment>
<evidence type="ECO:0000313" key="3">
    <source>
        <dbReference type="Proteomes" id="UP000270626"/>
    </source>
</evidence>
<dbReference type="Proteomes" id="UP000270626">
    <property type="component" value="Unassembled WGS sequence"/>
</dbReference>
<feature type="transmembrane region" description="Helical" evidence="1">
    <location>
        <begin position="50"/>
        <end position="72"/>
    </location>
</feature>
<keyword evidence="1" id="KW-1133">Transmembrane helix</keyword>
<keyword evidence="1" id="KW-0812">Transmembrane</keyword>
<dbReference type="AlphaFoldDB" id="A0A495WAD6"/>
<accession>A0A495WAD6</accession>
<reference evidence="2 3" key="1">
    <citation type="submission" date="2018-10" db="EMBL/GenBank/DDBJ databases">
        <title>Genomic Encyclopedia of Type Strains, Phase IV (KMG-IV): sequencing the most valuable type-strain genomes for metagenomic binning, comparative biology and taxonomic classification.</title>
        <authorList>
            <person name="Goeker M."/>
        </authorList>
    </citation>
    <scope>NUCLEOTIDE SEQUENCE [LARGE SCALE GENOMIC DNA]</scope>
    <source>
        <strain evidence="2 3">DSM 23841</strain>
    </source>
</reference>
<proteinExistence type="predicted"/>
<dbReference type="EMBL" id="RBXP01000015">
    <property type="protein sequence ID" value="RKT58090.1"/>
    <property type="molecule type" value="Genomic_DNA"/>
</dbReference>
<evidence type="ECO:0000313" key="2">
    <source>
        <dbReference type="EMBL" id="RKT58090.1"/>
    </source>
</evidence>
<name>A0A495WAD6_9RHOO</name>